<gene>
    <name evidence="3" type="ORF">FCC1311_084412</name>
</gene>
<proteinExistence type="predicted"/>
<dbReference type="EMBL" id="BEYU01000117">
    <property type="protein sequence ID" value="GBG32216.1"/>
    <property type="molecule type" value="Genomic_DNA"/>
</dbReference>
<keyword evidence="1" id="KW-0175">Coiled coil</keyword>
<comment type="caution">
    <text evidence="3">The sequence shown here is derived from an EMBL/GenBank/DDBJ whole genome shotgun (WGS) entry which is preliminary data.</text>
</comment>
<dbReference type="InParanoid" id="A0A2R5GMU9"/>
<keyword evidence="4" id="KW-1185">Reference proteome</keyword>
<evidence type="ECO:0000256" key="2">
    <source>
        <dbReference type="SAM" id="MobiDB-lite"/>
    </source>
</evidence>
<evidence type="ECO:0000256" key="1">
    <source>
        <dbReference type="SAM" id="Coils"/>
    </source>
</evidence>
<feature type="compositionally biased region" description="Basic and acidic residues" evidence="2">
    <location>
        <begin position="291"/>
        <end position="300"/>
    </location>
</feature>
<organism evidence="3 4">
    <name type="scientific">Hondaea fermentalgiana</name>
    <dbReference type="NCBI Taxonomy" id="2315210"/>
    <lineage>
        <taxon>Eukaryota</taxon>
        <taxon>Sar</taxon>
        <taxon>Stramenopiles</taxon>
        <taxon>Bigyra</taxon>
        <taxon>Labyrinthulomycetes</taxon>
        <taxon>Thraustochytrida</taxon>
        <taxon>Thraustochytriidae</taxon>
        <taxon>Hondaea</taxon>
    </lineage>
</organism>
<dbReference type="Proteomes" id="UP000241890">
    <property type="component" value="Unassembled WGS sequence"/>
</dbReference>
<protein>
    <submittedName>
        <fullName evidence="3">Uncharacterized protein</fullName>
    </submittedName>
</protein>
<reference evidence="3 4" key="1">
    <citation type="submission" date="2017-12" db="EMBL/GenBank/DDBJ databases">
        <title>Sequencing, de novo assembly and annotation of complete genome of a new Thraustochytrid species, strain FCC1311.</title>
        <authorList>
            <person name="Sedici K."/>
            <person name="Godart F."/>
            <person name="Aiese Cigliano R."/>
            <person name="Sanseverino W."/>
            <person name="Barakat M."/>
            <person name="Ortet P."/>
            <person name="Marechal E."/>
            <person name="Cagnac O."/>
            <person name="Amato A."/>
        </authorList>
    </citation>
    <scope>NUCLEOTIDE SEQUENCE [LARGE SCALE GENOMIC DNA]</scope>
</reference>
<dbReference type="AlphaFoldDB" id="A0A2R5GMU9"/>
<feature type="coiled-coil region" evidence="1">
    <location>
        <begin position="1"/>
        <end position="68"/>
    </location>
</feature>
<accession>A0A2R5GMU9</accession>
<sequence>MDEMQHNINALRKRLASHMSDGLAKNVAEARERRDQLMKQKESLEDQVQRLQERVDKVDNSKKSLLAKSDHLDALASREETLRELIRRMRVKLSLKMPNSAIERRQIHMKSSATTVYLHEPAPPGFPEVEEVSAKTRKPLPVPGELAPGEELTASWRSDLAEPLIDGLTACRNCVRENGAAFGPHFEDPNFDSISSRLEMNGAFEAAMDAVLKMLREDMASIQHDSITRVRTRFSMYTKLLGMQTAQKMPVSPAKVAALRVGTIWRERARRGSLQRLQDALETSRQQEQTQKGEGEKEKQ</sequence>
<name>A0A2R5GMU9_9STRA</name>
<evidence type="ECO:0000313" key="3">
    <source>
        <dbReference type="EMBL" id="GBG32216.1"/>
    </source>
</evidence>
<evidence type="ECO:0000313" key="4">
    <source>
        <dbReference type="Proteomes" id="UP000241890"/>
    </source>
</evidence>
<dbReference type="SUPFAM" id="SSF90257">
    <property type="entry name" value="Myosin rod fragments"/>
    <property type="match status" value="1"/>
</dbReference>
<feature type="region of interest" description="Disordered" evidence="2">
    <location>
        <begin position="275"/>
        <end position="300"/>
    </location>
</feature>